<comment type="caution">
    <text evidence="1">The sequence shown here is derived from an EMBL/GenBank/DDBJ whole genome shotgun (WGS) entry which is preliminary data.</text>
</comment>
<dbReference type="AlphaFoldDB" id="A0A133UZT0"/>
<protein>
    <submittedName>
        <fullName evidence="1">Uncharacterized protein</fullName>
    </submittedName>
</protein>
<proteinExistence type="predicted"/>
<evidence type="ECO:0000313" key="2">
    <source>
        <dbReference type="Proteomes" id="UP000070520"/>
    </source>
</evidence>
<reference evidence="1 2" key="1">
    <citation type="journal article" date="2016" name="Sci. Rep.">
        <title>Metabolic traits of an uncultured archaeal lineage -MSBL1- from brine pools of the Red Sea.</title>
        <authorList>
            <person name="Mwirichia R."/>
            <person name="Alam I."/>
            <person name="Rashid M."/>
            <person name="Vinu M."/>
            <person name="Ba-Alawi W."/>
            <person name="Anthony Kamau A."/>
            <person name="Kamanda Ngugi D."/>
            <person name="Goker M."/>
            <person name="Klenk H.P."/>
            <person name="Bajic V."/>
            <person name="Stingl U."/>
        </authorList>
    </citation>
    <scope>NUCLEOTIDE SEQUENCE [LARGE SCALE GENOMIC DNA]</scope>
    <source>
        <strain evidence="1">SCGC-AAA261C02</strain>
    </source>
</reference>
<evidence type="ECO:0000313" key="1">
    <source>
        <dbReference type="EMBL" id="KXA99687.1"/>
    </source>
</evidence>
<accession>A0A133UZT0</accession>
<organism evidence="1 2">
    <name type="scientific">candidate division MSBL1 archaeon SCGC-AAA261C02</name>
    <dbReference type="NCBI Taxonomy" id="1698272"/>
    <lineage>
        <taxon>Archaea</taxon>
        <taxon>Methanobacteriati</taxon>
        <taxon>Methanobacteriota</taxon>
        <taxon>candidate division MSBL1</taxon>
    </lineage>
</organism>
<name>A0A133UZT0_9EURY</name>
<dbReference type="EMBL" id="LHXW01000029">
    <property type="protein sequence ID" value="KXA99687.1"/>
    <property type="molecule type" value="Genomic_DNA"/>
</dbReference>
<sequence>MLVTHSTPWKGIKDLLANEGLSIERFIGGLKMIWMENRRTIDSTERSPSIGGMFEERIIGNCSGSPTQDVVV</sequence>
<gene>
    <name evidence="1" type="ORF">AKJ42_02690</name>
</gene>
<dbReference type="Proteomes" id="UP000070520">
    <property type="component" value="Unassembled WGS sequence"/>
</dbReference>
<keyword evidence="2" id="KW-1185">Reference proteome</keyword>